<dbReference type="NCBIfam" id="NF006718">
    <property type="entry name" value="PRK09256.1"/>
    <property type="match status" value="1"/>
</dbReference>
<keyword evidence="4" id="KW-0378">Hydrolase</keyword>
<dbReference type="EMBL" id="JXYS01000125">
    <property type="protein sequence ID" value="KJF15762.1"/>
    <property type="molecule type" value="Genomic_DNA"/>
</dbReference>
<dbReference type="PANTHER" id="PTHR47814">
    <property type="entry name" value="PEPTIDYL-TRNA HYDROLASE ARFB"/>
    <property type="match status" value="1"/>
</dbReference>
<dbReference type="Proteomes" id="UP000032360">
    <property type="component" value="Unassembled WGS sequence"/>
</dbReference>
<dbReference type="Pfam" id="PF00472">
    <property type="entry name" value="RF-1"/>
    <property type="match status" value="1"/>
</dbReference>
<dbReference type="InterPro" id="IPR045853">
    <property type="entry name" value="Pep_chain_release_fac_I_sf"/>
</dbReference>
<comment type="caution">
    <text evidence="4">The sequence shown here is derived from an EMBL/GenBank/DDBJ whole genome shotgun (WGS) entry which is preliminary data.</text>
</comment>
<dbReference type="InterPro" id="IPR000352">
    <property type="entry name" value="Pep_chain_release_fac_I"/>
</dbReference>
<dbReference type="AlphaFoldDB" id="A0A0D8HD70"/>
<organism evidence="4 5">
    <name type="scientific">Acidithrix ferrooxidans</name>
    <dbReference type="NCBI Taxonomy" id="1280514"/>
    <lineage>
        <taxon>Bacteria</taxon>
        <taxon>Bacillati</taxon>
        <taxon>Actinomycetota</taxon>
        <taxon>Acidimicrobiia</taxon>
        <taxon>Acidimicrobiales</taxon>
        <taxon>Acidimicrobiaceae</taxon>
        <taxon>Acidithrix</taxon>
    </lineage>
</organism>
<dbReference type="Gene3D" id="3.30.160.20">
    <property type="match status" value="1"/>
</dbReference>
<evidence type="ECO:0000256" key="1">
    <source>
        <dbReference type="ARBA" id="ARBA00010835"/>
    </source>
</evidence>
<feature type="region of interest" description="Disordered" evidence="2">
    <location>
        <begin position="94"/>
        <end position="131"/>
    </location>
</feature>
<dbReference type="GO" id="GO:0072344">
    <property type="term" value="P:rescue of stalled ribosome"/>
    <property type="evidence" value="ECO:0007669"/>
    <property type="project" value="TreeGrafter"/>
</dbReference>
<dbReference type="GO" id="GO:0004045">
    <property type="term" value="F:peptidyl-tRNA hydrolase activity"/>
    <property type="evidence" value="ECO:0007669"/>
    <property type="project" value="UniProtKB-EC"/>
</dbReference>
<evidence type="ECO:0000256" key="2">
    <source>
        <dbReference type="SAM" id="MobiDB-lite"/>
    </source>
</evidence>
<keyword evidence="5" id="KW-1185">Reference proteome</keyword>
<name>A0A0D8HD70_9ACTN</name>
<sequence length="131" mass="14694">MALSPKITVPTSSLTWRFSRSSGAGGQHVNTTDSRVELICDLSGIYCSSVNRDMIMRRYGDSIRVVSSTQRSQGQNRKIALDRLHELLENACKPPKIRKPTRPTRGANQARLDDKRALSNKKLQRAINVDE</sequence>
<reference evidence="4 5" key="1">
    <citation type="submission" date="2015-01" db="EMBL/GenBank/DDBJ databases">
        <title>Draft genome of the acidophilic iron oxidizer Acidithrix ferrooxidans strain Py-F3.</title>
        <authorList>
            <person name="Poehlein A."/>
            <person name="Eisen S."/>
            <person name="Schloemann M."/>
            <person name="Johnson B.D."/>
            <person name="Daniel R."/>
            <person name="Muehling M."/>
        </authorList>
    </citation>
    <scope>NUCLEOTIDE SEQUENCE [LARGE SCALE GENOMIC DNA]</scope>
    <source>
        <strain evidence="4 5">Py-F3</strain>
    </source>
</reference>
<comment type="similarity">
    <text evidence="1">Belongs to the prokaryotic/mitochondrial release factor family.</text>
</comment>
<accession>A0A0D8HD70</accession>
<feature type="domain" description="Prokaryotic-type class I peptide chain release factors" evidence="3">
    <location>
        <begin position="6"/>
        <end position="122"/>
    </location>
</feature>
<evidence type="ECO:0000313" key="5">
    <source>
        <dbReference type="Proteomes" id="UP000032360"/>
    </source>
</evidence>
<dbReference type="STRING" id="1280514.AXFE_33940"/>
<gene>
    <name evidence="4" type="primary">arfB</name>
    <name evidence="4" type="ORF">AXFE_33940</name>
</gene>
<dbReference type="PATRIC" id="fig|1280514.3.peg.4551"/>
<dbReference type="EC" id="3.1.1.29" evidence="4"/>
<dbReference type="SUPFAM" id="SSF75620">
    <property type="entry name" value="Release factor"/>
    <property type="match status" value="1"/>
</dbReference>
<dbReference type="OrthoDB" id="9815709at2"/>
<evidence type="ECO:0000313" key="4">
    <source>
        <dbReference type="EMBL" id="KJF15762.1"/>
    </source>
</evidence>
<evidence type="ECO:0000259" key="3">
    <source>
        <dbReference type="Pfam" id="PF00472"/>
    </source>
</evidence>
<dbReference type="GO" id="GO:0003747">
    <property type="term" value="F:translation release factor activity"/>
    <property type="evidence" value="ECO:0007669"/>
    <property type="project" value="InterPro"/>
</dbReference>
<proteinExistence type="inferred from homology"/>
<dbReference type="PANTHER" id="PTHR47814:SF1">
    <property type="entry name" value="PEPTIDYL-TRNA HYDROLASE ARFB"/>
    <property type="match status" value="1"/>
</dbReference>
<protein>
    <submittedName>
        <fullName evidence="4">Peptidyl-tRNA hydrolase ArfB</fullName>
        <ecNumber evidence="4">3.1.1.29</ecNumber>
    </submittedName>
</protein>
<dbReference type="GO" id="GO:0043022">
    <property type="term" value="F:ribosome binding"/>
    <property type="evidence" value="ECO:0007669"/>
    <property type="project" value="TreeGrafter"/>
</dbReference>
<dbReference type="RefSeq" id="WP_052607033.1">
    <property type="nucleotide sequence ID" value="NZ_JXYS01000125.1"/>
</dbReference>